<feature type="compositionally biased region" description="Low complexity" evidence="1">
    <location>
        <begin position="110"/>
        <end position="121"/>
    </location>
</feature>
<comment type="caution">
    <text evidence="3">The sequence shown here is derived from an EMBL/GenBank/DDBJ whole genome shotgun (WGS) entry which is preliminary data.</text>
</comment>
<accession>A0ABX0Z452</accession>
<name>A0ABX0Z452_9ACTN</name>
<dbReference type="Proteomes" id="UP000783871">
    <property type="component" value="Unassembled WGS sequence"/>
</dbReference>
<reference evidence="3 4" key="1">
    <citation type="submission" date="2020-03" db="EMBL/GenBank/DDBJ databases">
        <title>WGS of actinomycetes isolated from Thailand.</title>
        <authorList>
            <person name="Thawai C."/>
        </authorList>
    </citation>
    <scope>NUCLEOTIDE SEQUENCE [LARGE SCALE GENOMIC DNA]</scope>
    <source>
        <strain evidence="3 4">HSS6-12</strain>
    </source>
</reference>
<keyword evidence="2" id="KW-0812">Transmembrane</keyword>
<feature type="region of interest" description="Disordered" evidence="1">
    <location>
        <begin position="86"/>
        <end position="146"/>
    </location>
</feature>
<dbReference type="EMBL" id="JAATEO010000007">
    <property type="protein sequence ID" value="NJP32094.1"/>
    <property type="molecule type" value="Genomic_DNA"/>
</dbReference>
<feature type="region of interest" description="Disordered" evidence="1">
    <location>
        <begin position="172"/>
        <end position="204"/>
    </location>
</feature>
<protein>
    <recommendedName>
        <fullName evidence="5">Serine/threonine protein kinase</fullName>
    </recommendedName>
</protein>
<evidence type="ECO:0008006" key="5">
    <source>
        <dbReference type="Google" id="ProtNLM"/>
    </source>
</evidence>
<evidence type="ECO:0000256" key="2">
    <source>
        <dbReference type="SAM" id="Phobius"/>
    </source>
</evidence>
<keyword evidence="2" id="KW-0472">Membrane</keyword>
<keyword evidence="2" id="KW-1133">Transmembrane helix</keyword>
<evidence type="ECO:0000256" key="1">
    <source>
        <dbReference type="SAM" id="MobiDB-lite"/>
    </source>
</evidence>
<keyword evidence="4" id="KW-1185">Reference proteome</keyword>
<organism evidence="3 4">
    <name type="scientific">Micromonospora thermarum</name>
    <dbReference type="NCBI Taxonomy" id="2720024"/>
    <lineage>
        <taxon>Bacteria</taxon>
        <taxon>Bacillati</taxon>
        <taxon>Actinomycetota</taxon>
        <taxon>Actinomycetes</taxon>
        <taxon>Micromonosporales</taxon>
        <taxon>Micromonosporaceae</taxon>
        <taxon>Micromonospora</taxon>
    </lineage>
</organism>
<feature type="transmembrane region" description="Helical" evidence="2">
    <location>
        <begin position="61"/>
        <end position="81"/>
    </location>
</feature>
<evidence type="ECO:0000313" key="3">
    <source>
        <dbReference type="EMBL" id="NJP32094.1"/>
    </source>
</evidence>
<sequence length="321" mass="33761">MGSGGSVPEEDLTPPGTRGPRHGRHPGDRPRARHRSSTAAERARSALRRLARARARQRRRWAVAVVTAPACLAALLAYVNWGSTPAPEEPPVAGSVPAGVGRPSAPPGAQPSAGPASPGLRPRQRPPSPSPTPTTSPPAPPPVLTLTRNDVPAEVDLTAVGTRDWVHWGLLGDGSTVRKRDGSGEIRDDGGSGRRGSWDGNQETFRWRDGAPVESTDGTPHGVFTCGAGRGFALAAAGSGQPRTLHVYAGTWMARGRLDARLSSGGPTRTLRMEDPHTSRSAEFVVRFQAPEGARLVVTWTAEHAFTDDCAGVSLQAAALR</sequence>
<feature type="compositionally biased region" description="Basic and acidic residues" evidence="1">
    <location>
        <begin position="176"/>
        <end position="192"/>
    </location>
</feature>
<feature type="region of interest" description="Disordered" evidence="1">
    <location>
        <begin position="1"/>
        <end position="47"/>
    </location>
</feature>
<feature type="compositionally biased region" description="Pro residues" evidence="1">
    <location>
        <begin position="125"/>
        <end position="143"/>
    </location>
</feature>
<proteinExistence type="predicted"/>
<gene>
    <name evidence="3" type="ORF">HCJ94_08920</name>
</gene>
<evidence type="ECO:0000313" key="4">
    <source>
        <dbReference type="Proteomes" id="UP000783871"/>
    </source>
</evidence>